<feature type="domain" description="FAD-binding" evidence="4">
    <location>
        <begin position="165"/>
        <end position="454"/>
    </location>
</feature>
<organism evidence="5 6">
    <name type="scientific">Salix dunnii</name>
    <dbReference type="NCBI Taxonomy" id="1413687"/>
    <lineage>
        <taxon>Eukaryota</taxon>
        <taxon>Viridiplantae</taxon>
        <taxon>Streptophyta</taxon>
        <taxon>Embryophyta</taxon>
        <taxon>Tracheophyta</taxon>
        <taxon>Spermatophyta</taxon>
        <taxon>Magnoliopsida</taxon>
        <taxon>eudicotyledons</taxon>
        <taxon>Gunneridae</taxon>
        <taxon>Pentapetalae</taxon>
        <taxon>rosids</taxon>
        <taxon>fabids</taxon>
        <taxon>Malpighiales</taxon>
        <taxon>Salicaceae</taxon>
        <taxon>Saliceae</taxon>
        <taxon>Salix</taxon>
    </lineage>
</organism>
<accession>A0A835MHC2</accession>
<comment type="similarity">
    <text evidence="3">Belongs to the 3-hydroxybenzoate 6-hydroxylase family.</text>
</comment>
<reference evidence="5 6" key="1">
    <citation type="submission" date="2020-10" db="EMBL/GenBank/DDBJ databases">
        <title>Plant Genome Project.</title>
        <authorList>
            <person name="Zhang R.-G."/>
        </authorList>
    </citation>
    <scope>NUCLEOTIDE SEQUENCE [LARGE SCALE GENOMIC DNA]</scope>
    <source>
        <strain evidence="5">FAFU-HL-1</strain>
        <tissue evidence="5">Leaf</tissue>
    </source>
</reference>
<comment type="caution">
    <text evidence="5">The sequence shown here is derived from an EMBL/GenBank/DDBJ whole genome shotgun (WGS) entry which is preliminary data.</text>
</comment>
<dbReference type="EMBL" id="JADGMS010000019">
    <property type="protein sequence ID" value="KAF9660921.1"/>
    <property type="molecule type" value="Genomic_DNA"/>
</dbReference>
<sequence length="547" mass="59262">MEWLEDVVVVGAGIAGLATVVALKKIVLIMEESKGLKSTATALTLSPDVWLALDALGELRSLPWTRSQDNSPFRLSSKLVIAIESQEHGSDASIPVVYLEHGTKIKSKVLIGCDGVQPAVARWLGLTELFHAGNRAGFVPLNDGNFTGFLSAKGSVETMEETMEDVVIVGAGIAGLATAVALKRAGVRALVLERSEGLRATGAALTLFPNAWLALDALGVSHKLIPIYDPSSMGYVTNVRAAGDVQQVLFRVRTIHRKALLEALAEELPADSIQFSSKIAAIENEEQGSASIVVIHLEDGTAIKSKILIGCDGVHSVVALFTQGHGFKQEFHQFVDVSKRAGFVPLNDTELYWFLTCKGESMAGEPEQIQRQVLEKYAANFPSTYLDMVRHADLSTLSWAPLMFRQPWGIIFGKLSKGNVTVAGDAMHPMTPDLGQGGGSSLEDAVVLGRHIGNSVIHSRGLVVSGDIAKAIDDYVKERRWRAAFLVTGSYLVGWVQLGGDKWWTKFLRDGVFYKYLFGRIHGLVHKDCGKLPAMSFGEMDHSSKND</sequence>
<proteinExistence type="inferred from homology"/>
<keyword evidence="2" id="KW-0503">Monooxygenase</keyword>
<dbReference type="InterPro" id="IPR036188">
    <property type="entry name" value="FAD/NAD-bd_sf"/>
</dbReference>
<protein>
    <recommendedName>
        <fullName evidence="4">FAD-binding domain-containing protein</fullName>
    </recommendedName>
</protein>
<dbReference type="InterPro" id="IPR002938">
    <property type="entry name" value="FAD-bd"/>
</dbReference>
<gene>
    <name evidence="5" type="ORF">SADUNF_Sadunf19G0014000</name>
</gene>
<dbReference type="PANTHER" id="PTHR45934:SF1">
    <property type="entry name" value="OS04G0423100 PROTEIN"/>
    <property type="match status" value="1"/>
</dbReference>
<dbReference type="Pfam" id="PF01494">
    <property type="entry name" value="FAD_binding_3"/>
    <property type="match status" value="1"/>
</dbReference>
<name>A0A835MHC2_9ROSI</name>
<evidence type="ECO:0000256" key="2">
    <source>
        <dbReference type="ARBA" id="ARBA00023033"/>
    </source>
</evidence>
<evidence type="ECO:0000313" key="5">
    <source>
        <dbReference type="EMBL" id="KAF9660921.1"/>
    </source>
</evidence>
<dbReference type="GO" id="GO:0071949">
    <property type="term" value="F:FAD binding"/>
    <property type="evidence" value="ECO:0007669"/>
    <property type="project" value="InterPro"/>
</dbReference>
<dbReference type="InterPro" id="IPR044560">
    <property type="entry name" value="MOase"/>
</dbReference>
<evidence type="ECO:0000256" key="3">
    <source>
        <dbReference type="ARBA" id="ARBA00024018"/>
    </source>
</evidence>
<evidence type="ECO:0000313" key="6">
    <source>
        <dbReference type="Proteomes" id="UP000657918"/>
    </source>
</evidence>
<evidence type="ECO:0000256" key="1">
    <source>
        <dbReference type="ARBA" id="ARBA00023002"/>
    </source>
</evidence>
<dbReference type="OrthoDB" id="1878542at2759"/>
<dbReference type="Gene3D" id="3.50.50.60">
    <property type="entry name" value="FAD/NAD(P)-binding domain"/>
    <property type="match status" value="3"/>
</dbReference>
<dbReference type="PANTHER" id="PTHR45934">
    <property type="entry name" value="FAD/NAD(P)-BINDING OXIDOREDUCTASE FAMILY PROTEIN"/>
    <property type="match status" value="1"/>
</dbReference>
<dbReference type="PRINTS" id="PR00420">
    <property type="entry name" value="RNGMNOXGNASE"/>
</dbReference>
<evidence type="ECO:0000259" key="4">
    <source>
        <dbReference type="Pfam" id="PF01494"/>
    </source>
</evidence>
<dbReference type="SUPFAM" id="SSF51905">
    <property type="entry name" value="FAD/NAD(P)-binding domain"/>
    <property type="match status" value="2"/>
</dbReference>
<keyword evidence="6" id="KW-1185">Reference proteome</keyword>
<dbReference type="AlphaFoldDB" id="A0A835MHC2"/>
<dbReference type="GO" id="GO:0004497">
    <property type="term" value="F:monooxygenase activity"/>
    <property type="evidence" value="ECO:0007669"/>
    <property type="project" value="UniProtKB-KW"/>
</dbReference>
<dbReference type="Proteomes" id="UP000657918">
    <property type="component" value="Unassembled WGS sequence"/>
</dbReference>
<keyword evidence="1" id="KW-0560">Oxidoreductase</keyword>